<dbReference type="InterPro" id="IPR010985">
    <property type="entry name" value="Ribbon_hlx_hlx"/>
</dbReference>
<evidence type="ECO:0000259" key="1">
    <source>
        <dbReference type="Pfam" id="PF22513"/>
    </source>
</evidence>
<proteinExistence type="predicted"/>
<dbReference type="Pfam" id="PF22513">
    <property type="entry name" value="FitA-like_RHH"/>
    <property type="match status" value="1"/>
</dbReference>
<feature type="domain" description="Antitoxin FitA-like ribbon-helix-helix" evidence="1">
    <location>
        <begin position="2"/>
        <end position="37"/>
    </location>
</feature>
<dbReference type="EMBL" id="WXEW01000014">
    <property type="protein sequence ID" value="NAS27254.1"/>
    <property type="molecule type" value="Genomic_DNA"/>
</dbReference>
<evidence type="ECO:0000313" key="3">
    <source>
        <dbReference type="Proteomes" id="UP000479526"/>
    </source>
</evidence>
<protein>
    <submittedName>
        <fullName evidence="2">Antitoxin</fullName>
    </submittedName>
</protein>
<dbReference type="GO" id="GO:0006355">
    <property type="term" value="P:regulation of DNA-templated transcription"/>
    <property type="evidence" value="ECO:0007669"/>
    <property type="project" value="InterPro"/>
</dbReference>
<evidence type="ECO:0000313" key="2">
    <source>
        <dbReference type="EMBL" id="NAS27254.1"/>
    </source>
</evidence>
<sequence length="85" mass="9439">MIYIRDVDDDVIETLKHRAAEARMSLSAYAAQQLTIAARRPSNADVMRRARDLAAARRDRGAVTPTTEEIAEAVRADRDRDGGAR</sequence>
<reference evidence="2 3" key="1">
    <citation type="submission" date="2020-01" db="EMBL/GenBank/DDBJ databases">
        <title>Herbidospora sp. NEAU-GS84 nov., a novel actinomycete isolated from soil.</title>
        <authorList>
            <person name="Han L."/>
        </authorList>
    </citation>
    <scope>NUCLEOTIDE SEQUENCE [LARGE SCALE GENOMIC DNA]</scope>
    <source>
        <strain evidence="2 3">NEAU-GS84</strain>
    </source>
</reference>
<dbReference type="Proteomes" id="UP000479526">
    <property type="component" value="Unassembled WGS sequence"/>
</dbReference>
<name>A0A7C9N7G7_9ACTN</name>
<keyword evidence="3" id="KW-1185">Reference proteome</keyword>
<dbReference type="AlphaFoldDB" id="A0A7C9N7G7"/>
<comment type="caution">
    <text evidence="2">The sequence shown here is derived from an EMBL/GenBank/DDBJ whole genome shotgun (WGS) entry which is preliminary data.</text>
</comment>
<gene>
    <name evidence="2" type="ORF">GT755_37000</name>
</gene>
<dbReference type="InterPro" id="IPR053853">
    <property type="entry name" value="FitA-like_RHH"/>
</dbReference>
<accession>A0A7C9N7G7</accession>
<dbReference type="SUPFAM" id="SSF47598">
    <property type="entry name" value="Ribbon-helix-helix"/>
    <property type="match status" value="1"/>
</dbReference>
<organism evidence="2 3">
    <name type="scientific">Herbidospora solisilvae</name>
    <dbReference type="NCBI Taxonomy" id="2696284"/>
    <lineage>
        <taxon>Bacteria</taxon>
        <taxon>Bacillati</taxon>
        <taxon>Actinomycetota</taxon>
        <taxon>Actinomycetes</taxon>
        <taxon>Streptosporangiales</taxon>
        <taxon>Streptosporangiaceae</taxon>
        <taxon>Herbidospora</taxon>
    </lineage>
</organism>